<dbReference type="Proteomes" id="UP000315349">
    <property type="component" value="Chromosome"/>
</dbReference>
<gene>
    <name evidence="1" type="ORF">Spb1_02480</name>
</gene>
<dbReference type="AlphaFoldDB" id="A0A518GIG7"/>
<sequence>MRVHSRDDVPPFVDVIDTGSNSTRKSCTGSDLGGFEAPQKNIQVFLKFLSETVDSILQWKNCSRWRESLPEKIHFGTYHVPLGLSRIQPAGSCSLQCGVWPARVGPGSAHAELVDTFSNGLPLLFARRASQSLTNSCLLSFVFHVSHNRGSSTRLRLPVRE</sequence>
<protein>
    <submittedName>
        <fullName evidence="1">Uncharacterized protein</fullName>
    </submittedName>
</protein>
<reference evidence="1 2" key="1">
    <citation type="submission" date="2019-02" db="EMBL/GenBank/DDBJ databases">
        <title>Deep-cultivation of Planctomycetes and their phenomic and genomic characterization uncovers novel biology.</title>
        <authorList>
            <person name="Wiegand S."/>
            <person name="Jogler M."/>
            <person name="Boedeker C."/>
            <person name="Pinto D."/>
            <person name="Vollmers J."/>
            <person name="Rivas-Marin E."/>
            <person name="Kohn T."/>
            <person name="Peeters S.H."/>
            <person name="Heuer A."/>
            <person name="Rast P."/>
            <person name="Oberbeckmann S."/>
            <person name="Bunk B."/>
            <person name="Jeske O."/>
            <person name="Meyerdierks A."/>
            <person name="Storesund J.E."/>
            <person name="Kallscheuer N."/>
            <person name="Luecker S."/>
            <person name="Lage O.M."/>
            <person name="Pohl T."/>
            <person name="Merkel B.J."/>
            <person name="Hornburger P."/>
            <person name="Mueller R.-W."/>
            <person name="Bruemmer F."/>
            <person name="Labrenz M."/>
            <person name="Spormann A.M."/>
            <person name="Op den Camp H."/>
            <person name="Overmann J."/>
            <person name="Amann R."/>
            <person name="Jetten M.S.M."/>
            <person name="Mascher T."/>
            <person name="Medema M.H."/>
            <person name="Devos D.P."/>
            <person name="Kaster A.-K."/>
            <person name="Ovreas L."/>
            <person name="Rohde M."/>
            <person name="Galperin M.Y."/>
            <person name="Jogler C."/>
        </authorList>
    </citation>
    <scope>NUCLEOTIDE SEQUENCE [LARGE SCALE GENOMIC DNA]</scope>
    <source>
        <strain evidence="1 2">Spb1</strain>
    </source>
</reference>
<name>A0A518GIG7_9PLAN</name>
<dbReference type="EMBL" id="CP036299">
    <property type="protein sequence ID" value="QDV28385.1"/>
    <property type="molecule type" value="Genomic_DNA"/>
</dbReference>
<keyword evidence="2" id="KW-1185">Reference proteome</keyword>
<accession>A0A518GIG7</accession>
<proteinExistence type="predicted"/>
<dbReference type="KEGG" id="peh:Spb1_02480"/>
<organism evidence="1 2">
    <name type="scientific">Planctopirus ephydatiae</name>
    <dbReference type="NCBI Taxonomy" id="2528019"/>
    <lineage>
        <taxon>Bacteria</taxon>
        <taxon>Pseudomonadati</taxon>
        <taxon>Planctomycetota</taxon>
        <taxon>Planctomycetia</taxon>
        <taxon>Planctomycetales</taxon>
        <taxon>Planctomycetaceae</taxon>
        <taxon>Planctopirus</taxon>
    </lineage>
</organism>
<evidence type="ECO:0000313" key="1">
    <source>
        <dbReference type="EMBL" id="QDV28385.1"/>
    </source>
</evidence>
<evidence type="ECO:0000313" key="2">
    <source>
        <dbReference type="Proteomes" id="UP000315349"/>
    </source>
</evidence>